<dbReference type="Gene3D" id="3.40.30.10">
    <property type="entry name" value="Glutaredoxin"/>
    <property type="match status" value="1"/>
</dbReference>
<dbReference type="InterPro" id="IPR036249">
    <property type="entry name" value="Thioredoxin-like_sf"/>
</dbReference>
<keyword evidence="1" id="KW-0472">Membrane</keyword>
<dbReference type="Pfam" id="PF00085">
    <property type="entry name" value="Thioredoxin"/>
    <property type="match status" value="1"/>
</dbReference>
<dbReference type="SUPFAM" id="SSF52833">
    <property type="entry name" value="Thioredoxin-like"/>
    <property type="match status" value="1"/>
</dbReference>
<dbReference type="OrthoDB" id="1700492at2759"/>
<dbReference type="Proteomes" id="UP000489600">
    <property type="component" value="Unassembled WGS sequence"/>
</dbReference>
<keyword evidence="4" id="KW-1185">Reference proteome</keyword>
<dbReference type="PANTHER" id="PTHR45672:SF19">
    <property type="entry name" value="PROTEIN DISULFIDE-ISOMERASE LIKE 2-1"/>
    <property type="match status" value="1"/>
</dbReference>
<dbReference type="AlphaFoldDB" id="A0A565AZ71"/>
<dbReference type="EMBL" id="CABITT030000002">
    <property type="protein sequence ID" value="VVA94164.1"/>
    <property type="molecule type" value="Genomic_DNA"/>
</dbReference>
<keyword evidence="1" id="KW-0812">Transmembrane</keyword>
<feature type="transmembrane region" description="Helical" evidence="1">
    <location>
        <begin position="42"/>
        <end position="59"/>
    </location>
</feature>
<organism evidence="3 4">
    <name type="scientific">Arabis nemorensis</name>
    <dbReference type="NCBI Taxonomy" id="586526"/>
    <lineage>
        <taxon>Eukaryota</taxon>
        <taxon>Viridiplantae</taxon>
        <taxon>Streptophyta</taxon>
        <taxon>Embryophyta</taxon>
        <taxon>Tracheophyta</taxon>
        <taxon>Spermatophyta</taxon>
        <taxon>Magnoliopsida</taxon>
        <taxon>eudicotyledons</taxon>
        <taxon>Gunneridae</taxon>
        <taxon>Pentapetalae</taxon>
        <taxon>rosids</taxon>
        <taxon>malvids</taxon>
        <taxon>Brassicales</taxon>
        <taxon>Brassicaceae</taxon>
        <taxon>Arabideae</taxon>
        <taxon>Arabis</taxon>
    </lineage>
</organism>
<reference evidence="3" key="1">
    <citation type="submission" date="2019-07" db="EMBL/GenBank/DDBJ databases">
        <authorList>
            <person name="Dittberner H."/>
        </authorList>
    </citation>
    <scope>NUCLEOTIDE SEQUENCE [LARGE SCALE GENOMIC DNA]</scope>
</reference>
<evidence type="ECO:0000313" key="4">
    <source>
        <dbReference type="Proteomes" id="UP000489600"/>
    </source>
</evidence>
<dbReference type="GO" id="GO:0006457">
    <property type="term" value="P:protein folding"/>
    <property type="evidence" value="ECO:0007669"/>
    <property type="project" value="TreeGrafter"/>
</dbReference>
<evidence type="ECO:0000313" key="3">
    <source>
        <dbReference type="EMBL" id="VVA94164.1"/>
    </source>
</evidence>
<keyword evidence="1" id="KW-1133">Transmembrane helix</keyword>
<evidence type="ECO:0000256" key="1">
    <source>
        <dbReference type="SAM" id="Phobius"/>
    </source>
</evidence>
<dbReference type="GO" id="GO:0003756">
    <property type="term" value="F:protein disulfide isomerase activity"/>
    <property type="evidence" value="ECO:0007669"/>
    <property type="project" value="TreeGrafter"/>
</dbReference>
<proteinExistence type="predicted"/>
<gene>
    <name evidence="3" type="ORF">ANE_LOCUS4609</name>
</gene>
<accession>A0A565AZ71</accession>
<feature type="domain" description="Thioredoxin" evidence="2">
    <location>
        <begin position="76"/>
        <end position="112"/>
    </location>
</feature>
<protein>
    <recommendedName>
        <fullName evidence="2">Thioredoxin domain-containing protein</fullName>
    </recommendedName>
</protein>
<evidence type="ECO:0000259" key="2">
    <source>
        <dbReference type="Pfam" id="PF00085"/>
    </source>
</evidence>
<dbReference type="InterPro" id="IPR013766">
    <property type="entry name" value="Thioredoxin_domain"/>
</dbReference>
<dbReference type="InterPro" id="IPR051063">
    <property type="entry name" value="PDI"/>
</dbReference>
<sequence length="112" mass="13032">MSKLHFKPAENPYTEPLMETFRFKEVGGGRLETLECSDQKRFFLWVFLMMSESLLWVFLSKDQQRYNTVSAIADNVVVLTDDSFEKEGTKDKGALVEFYAPWCDYCKKLAPV</sequence>
<comment type="caution">
    <text evidence="3">The sequence shown here is derived from an EMBL/GenBank/DDBJ whole genome shotgun (WGS) entry which is preliminary data.</text>
</comment>
<name>A0A565AZ71_9BRAS</name>
<dbReference type="GO" id="GO:0005783">
    <property type="term" value="C:endoplasmic reticulum"/>
    <property type="evidence" value="ECO:0007669"/>
    <property type="project" value="TreeGrafter"/>
</dbReference>
<dbReference type="PANTHER" id="PTHR45672">
    <property type="entry name" value="PROTEIN DISULFIDE-ISOMERASE C17H9.14C-RELATED"/>
    <property type="match status" value="1"/>
</dbReference>